<dbReference type="GO" id="GO:0016114">
    <property type="term" value="P:terpenoid biosynthetic process"/>
    <property type="evidence" value="ECO:0007669"/>
    <property type="project" value="InterPro"/>
</dbReference>
<dbReference type="GO" id="GO:0019288">
    <property type="term" value="P:isopentenyl diphosphate biosynthetic process, methylerythritol 4-phosphate pathway"/>
    <property type="evidence" value="ECO:0007669"/>
    <property type="project" value="UniProtKB-UniPathway"/>
</dbReference>
<organism evidence="10 11">
    <name type="scientific">Candidatus Coatesbacteria bacterium 4484_99</name>
    <dbReference type="NCBI Taxonomy" id="1970774"/>
    <lineage>
        <taxon>Bacteria</taxon>
        <taxon>Candidatus Coatesiibacteriota</taxon>
    </lineage>
</organism>
<evidence type="ECO:0000256" key="4">
    <source>
        <dbReference type="ARBA" id="ARBA00012579"/>
    </source>
</evidence>
<accession>A0A1W9S0V1</accession>
<dbReference type="SUPFAM" id="SSF69765">
    <property type="entry name" value="IpsF-like"/>
    <property type="match status" value="1"/>
</dbReference>
<reference evidence="11" key="1">
    <citation type="submission" date="2017-03" db="EMBL/GenBank/DDBJ databases">
        <title>Novel pathways for hydrocarbon cycling and metabolic interdependencies in hydrothermal sediment communities.</title>
        <authorList>
            <person name="Dombrowski N."/>
            <person name="Seitz K."/>
            <person name="Teske A."/>
            <person name="Baker B."/>
        </authorList>
    </citation>
    <scope>NUCLEOTIDE SEQUENCE [LARGE SCALE GENOMIC DNA]</scope>
</reference>
<evidence type="ECO:0000256" key="7">
    <source>
        <dbReference type="ARBA" id="ARBA00023239"/>
    </source>
</evidence>
<dbReference type="UniPathway" id="UPA00056">
    <property type="reaction ID" value="UER00095"/>
</dbReference>
<dbReference type="AlphaFoldDB" id="A0A1W9S0V1"/>
<dbReference type="GO" id="GO:0008685">
    <property type="term" value="F:2-C-methyl-D-erythritol 2,4-cyclodiphosphate synthase activity"/>
    <property type="evidence" value="ECO:0007669"/>
    <property type="project" value="UniProtKB-EC"/>
</dbReference>
<comment type="pathway">
    <text evidence="3">Isoprenoid biosynthesis; isopentenyl diphosphate biosynthesis via DXP pathway; isopentenyl diphosphate from 1-deoxy-D-xylulose 5-phosphate: step 4/6.</text>
</comment>
<evidence type="ECO:0000256" key="6">
    <source>
        <dbReference type="ARBA" id="ARBA00023229"/>
    </source>
</evidence>
<sequence>LLGHSDGDVVIHSLIDALLGASGLPDIGELYPSDDDAYKGISSLSLLKSAYDLVLKNGYEIVNADITIIANEPKISNFKGVMIDTISSKLRTERDNINIKGKTFEGIDGGCESIASISVVMLKSMEGER</sequence>
<keyword evidence="6 8" id="KW-0414">Isoprene biosynthesis</keyword>
<dbReference type="EMBL" id="NATQ01000065">
    <property type="protein sequence ID" value="OQX90356.1"/>
    <property type="molecule type" value="Genomic_DNA"/>
</dbReference>
<dbReference type="InterPro" id="IPR020555">
    <property type="entry name" value="MECDP_synthase_CS"/>
</dbReference>
<dbReference type="PROSITE" id="PS01350">
    <property type="entry name" value="ISPF"/>
    <property type="match status" value="1"/>
</dbReference>
<dbReference type="Pfam" id="PF02542">
    <property type="entry name" value="YgbB"/>
    <property type="match status" value="1"/>
</dbReference>
<comment type="cofactor">
    <cofactor evidence="2">
        <name>a divalent metal cation</name>
        <dbReference type="ChEBI" id="CHEBI:60240"/>
    </cofactor>
</comment>
<dbReference type="InterPro" id="IPR036571">
    <property type="entry name" value="MECDP_synthase_sf"/>
</dbReference>
<dbReference type="InterPro" id="IPR003526">
    <property type="entry name" value="MECDP_synthase"/>
</dbReference>
<keyword evidence="5" id="KW-0479">Metal-binding</keyword>
<evidence type="ECO:0000256" key="1">
    <source>
        <dbReference type="ARBA" id="ARBA00000200"/>
    </source>
</evidence>
<dbReference type="PANTHER" id="PTHR43181">
    <property type="entry name" value="2-C-METHYL-D-ERYTHRITOL 2,4-CYCLODIPHOSPHATE SYNTHASE, CHLOROPLASTIC"/>
    <property type="match status" value="1"/>
</dbReference>
<proteinExistence type="inferred from homology"/>
<evidence type="ECO:0000256" key="2">
    <source>
        <dbReference type="ARBA" id="ARBA00001968"/>
    </source>
</evidence>
<dbReference type="EC" id="4.6.1.12" evidence="4 8"/>
<dbReference type="Gene3D" id="3.30.1330.50">
    <property type="entry name" value="2-C-methyl-D-erythritol 2,4-cyclodiphosphate synthase"/>
    <property type="match status" value="1"/>
</dbReference>
<evidence type="ECO:0000259" key="9">
    <source>
        <dbReference type="Pfam" id="PF02542"/>
    </source>
</evidence>
<feature type="non-terminal residue" evidence="10">
    <location>
        <position position="1"/>
    </location>
</feature>
<comment type="similarity">
    <text evidence="8">Belongs to the IspF family.</text>
</comment>
<dbReference type="CDD" id="cd00554">
    <property type="entry name" value="MECDP_synthase"/>
    <property type="match status" value="1"/>
</dbReference>
<name>A0A1W9S0V1_9BACT</name>
<dbReference type="PANTHER" id="PTHR43181:SF1">
    <property type="entry name" value="2-C-METHYL-D-ERYTHRITOL 2,4-CYCLODIPHOSPHATE SYNTHASE, CHLOROPLASTIC"/>
    <property type="match status" value="1"/>
</dbReference>
<dbReference type="NCBIfam" id="TIGR00151">
    <property type="entry name" value="ispF"/>
    <property type="match status" value="1"/>
</dbReference>
<evidence type="ECO:0000256" key="8">
    <source>
        <dbReference type="RuleBase" id="RU004395"/>
    </source>
</evidence>
<keyword evidence="7 8" id="KW-0456">Lyase</keyword>
<evidence type="ECO:0000313" key="11">
    <source>
        <dbReference type="Proteomes" id="UP000192611"/>
    </source>
</evidence>
<dbReference type="GO" id="GO:0046872">
    <property type="term" value="F:metal ion binding"/>
    <property type="evidence" value="ECO:0007669"/>
    <property type="project" value="UniProtKB-KW"/>
</dbReference>
<protein>
    <recommendedName>
        <fullName evidence="4 8">2-C-methyl-D-erythritol 2,4-cyclodiphosphate synthase</fullName>
        <ecNumber evidence="4 8">4.6.1.12</ecNumber>
    </recommendedName>
</protein>
<evidence type="ECO:0000256" key="3">
    <source>
        <dbReference type="ARBA" id="ARBA00004709"/>
    </source>
</evidence>
<feature type="domain" description="2-C-methyl-D-erythritol 2,4-cyclodiphosphate synthase" evidence="9">
    <location>
        <begin position="1"/>
        <end position="122"/>
    </location>
</feature>
<evidence type="ECO:0000313" key="10">
    <source>
        <dbReference type="EMBL" id="OQX90356.1"/>
    </source>
</evidence>
<gene>
    <name evidence="10" type="ORF">B6D57_03605</name>
</gene>
<dbReference type="Proteomes" id="UP000192611">
    <property type="component" value="Unassembled WGS sequence"/>
</dbReference>
<comment type="caution">
    <text evidence="10">The sequence shown here is derived from an EMBL/GenBank/DDBJ whole genome shotgun (WGS) entry which is preliminary data.</text>
</comment>
<evidence type="ECO:0000256" key="5">
    <source>
        <dbReference type="ARBA" id="ARBA00022723"/>
    </source>
</evidence>
<comment type="catalytic activity">
    <reaction evidence="1 8">
        <text>4-CDP-2-C-methyl-D-erythritol 2-phosphate = 2-C-methyl-D-erythritol 2,4-cyclic diphosphate + CMP</text>
        <dbReference type="Rhea" id="RHEA:23864"/>
        <dbReference type="ChEBI" id="CHEBI:57919"/>
        <dbReference type="ChEBI" id="CHEBI:58483"/>
        <dbReference type="ChEBI" id="CHEBI:60377"/>
        <dbReference type="EC" id="4.6.1.12"/>
    </reaction>
</comment>